<organism evidence="4 5">
    <name type="scientific">Labilithrix luteola</name>
    <dbReference type="NCBI Taxonomy" id="1391654"/>
    <lineage>
        <taxon>Bacteria</taxon>
        <taxon>Pseudomonadati</taxon>
        <taxon>Myxococcota</taxon>
        <taxon>Polyangia</taxon>
        <taxon>Polyangiales</taxon>
        <taxon>Labilitrichaceae</taxon>
        <taxon>Labilithrix</taxon>
    </lineage>
</organism>
<dbReference type="SUPFAM" id="SSF52016">
    <property type="entry name" value="LeuD/IlvD-like"/>
    <property type="match status" value="1"/>
</dbReference>
<dbReference type="PANTHER" id="PTHR43345">
    <property type="entry name" value="3-ISOPROPYLMALATE DEHYDRATASE SMALL SUBUNIT 2-RELATED-RELATED"/>
    <property type="match status" value="1"/>
</dbReference>
<gene>
    <name evidence="4" type="ORF">AKJ09_04032</name>
</gene>
<dbReference type="Gene3D" id="3.20.19.10">
    <property type="entry name" value="Aconitase, domain 4"/>
    <property type="match status" value="1"/>
</dbReference>
<dbReference type="EMBL" id="CP012333">
    <property type="protein sequence ID" value="AKU97368.1"/>
    <property type="molecule type" value="Genomic_DNA"/>
</dbReference>
<dbReference type="AlphaFoldDB" id="A0A0K1PV08"/>
<dbReference type="KEGG" id="llu:AKJ09_04032"/>
<dbReference type="RefSeq" id="WP_146648514.1">
    <property type="nucleotide sequence ID" value="NZ_CP012333.1"/>
</dbReference>
<protein>
    <submittedName>
        <fullName evidence="4">3-isopropylmalate dehydratase small subunit</fullName>
    </submittedName>
</protein>
<evidence type="ECO:0000259" key="3">
    <source>
        <dbReference type="Pfam" id="PF00694"/>
    </source>
</evidence>
<dbReference type="PANTHER" id="PTHR43345:SF2">
    <property type="entry name" value="3-ISOPROPYLMALATE DEHYDRATASE SMALL SUBUNIT 1"/>
    <property type="match status" value="1"/>
</dbReference>
<comment type="similarity">
    <text evidence="1">Belongs to the LeuD family. LeuD type 2 subfamily.</text>
</comment>
<keyword evidence="5" id="KW-1185">Reference proteome</keyword>
<keyword evidence="2" id="KW-0456">Lyase</keyword>
<reference evidence="4 5" key="1">
    <citation type="submission" date="2015-08" db="EMBL/GenBank/DDBJ databases">
        <authorList>
            <person name="Babu N.S."/>
            <person name="Beckwith C.J."/>
            <person name="Beseler K.G."/>
            <person name="Brison A."/>
            <person name="Carone J.V."/>
            <person name="Caskin T.P."/>
            <person name="Diamond M."/>
            <person name="Durham M.E."/>
            <person name="Foxe J.M."/>
            <person name="Go M."/>
            <person name="Henderson B.A."/>
            <person name="Jones I.B."/>
            <person name="McGettigan J.A."/>
            <person name="Micheletti S.J."/>
            <person name="Nasrallah M.E."/>
            <person name="Ortiz D."/>
            <person name="Piller C.R."/>
            <person name="Privatt S.R."/>
            <person name="Schneider S.L."/>
            <person name="Sharp S."/>
            <person name="Smith T.C."/>
            <person name="Stanton J.D."/>
            <person name="Ullery H.E."/>
            <person name="Wilson R.J."/>
            <person name="Serrano M.G."/>
            <person name="Buck G."/>
            <person name="Lee V."/>
            <person name="Wang Y."/>
            <person name="Carvalho R."/>
            <person name="Voegtly L."/>
            <person name="Shi R."/>
            <person name="Duckworth R."/>
            <person name="Johnson A."/>
            <person name="Loviza R."/>
            <person name="Walstead R."/>
            <person name="Shah Z."/>
            <person name="Kiflezghi M."/>
            <person name="Wade K."/>
            <person name="Ball S.L."/>
            <person name="Bradley K.W."/>
            <person name="Asai D.J."/>
            <person name="Bowman C.A."/>
            <person name="Russell D.A."/>
            <person name="Pope W.H."/>
            <person name="Jacobs-Sera D."/>
            <person name="Hendrix R.W."/>
            <person name="Hatfull G.F."/>
        </authorList>
    </citation>
    <scope>NUCLEOTIDE SEQUENCE [LARGE SCALE GENOMIC DNA]</scope>
    <source>
        <strain evidence="4 5">DSM 27648</strain>
    </source>
</reference>
<dbReference type="Pfam" id="PF00694">
    <property type="entry name" value="Aconitase_C"/>
    <property type="match status" value="1"/>
</dbReference>
<evidence type="ECO:0000313" key="4">
    <source>
        <dbReference type="EMBL" id="AKU97368.1"/>
    </source>
</evidence>
<accession>A0A0K1PV08</accession>
<evidence type="ECO:0000313" key="5">
    <source>
        <dbReference type="Proteomes" id="UP000064967"/>
    </source>
</evidence>
<evidence type="ECO:0000256" key="1">
    <source>
        <dbReference type="ARBA" id="ARBA00009869"/>
    </source>
</evidence>
<evidence type="ECO:0000256" key="2">
    <source>
        <dbReference type="ARBA" id="ARBA00023239"/>
    </source>
</evidence>
<dbReference type="OrthoDB" id="9777465at2"/>
<dbReference type="NCBIfam" id="TIGR02087">
    <property type="entry name" value="LEUD_arch"/>
    <property type="match status" value="1"/>
</dbReference>
<proteinExistence type="inferred from homology"/>
<dbReference type="InterPro" id="IPR050075">
    <property type="entry name" value="LeuD"/>
</dbReference>
<name>A0A0K1PV08_9BACT</name>
<dbReference type="PATRIC" id="fig|1391654.3.peg.4090"/>
<dbReference type="GO" id="GO:0016836">
    <property type="term" value="F:hydro-lyase activity"/>
    <property type="evidence" value="ECO:0007669"/>
    <property type="project" value="InterPro"/>
</dbReference>
<dbReference type="InterPro" id="IPR011827">
    <property type="entry name" value="LeuD_type2/HacB/DmdB"/>
</dbReference>
<sequence>MKTIKGRIWVFGHDVNTDVIHPPQFFSLDPARVKSGLFHGYDPSIQPALQPGDIFIGGHNFGCGSSRETSMRSLKLNQVGAIVALDFARIFFRNATNNGLPCLTFADPADREKFKKGMLAEIVPAEAKIVSEVGEIKLAPPGAFIQEVWAAGGLLELLPKKSNVAQA</sequence>
<dbReference type="Proteomes" id="UP000064967">
    <property type="component" value="Chromosome"/>
</dbReference>
<dbReference type="STRING" id="1391654.AKJ09_04032"/>
<dbReference type="InterPro" id="IPR000573">
    <property type="entry name" value="AconitaseA/IPMdHydase_ssu_swvl"/>
</dbReference>
<dbReference type="InterPro" id="IPR015928">
    <property type="entry name" value="Aconitase/3IPM_dehydase_swvl"/>
</dbReference>
<feature type="domain" description="Aconitase A/isopropylmalate dehydratase small subunit swivel" evidence="3">
    <location>
        <begin position="55"/>
        <end position="107"/>
    </location>
</feature>